<name>A0A7U9TGR9_9MOLU</name>
<accession>A0A7U9TGR9</accession>
<dbReference type="KEGG" id="manr:MPAN_007450"/>
<protein>
    <submittedName>
        <fullName evidence="1">Uncharacterized protein</fullName>
    </submittedName>
</protein>
<sequence>MSIFIIHLFQIYFIQKQQLSIDIKGCMYIFIDFKKKLYFLHYNGKIQLIVDILRTSHMIL</sequence>
<dbReference type="EMBL" id="AP024412">
    <property type="protein sequence ID" value="BCR35852.1"/>
    <property type="molecule type" value="Genomic_DNA"/>
</dbReference>
<dbReference type="Proteomes" id="UP000620133">
    <property type="component" value="Chromosome"/>
</dbReference>
<reference evidence="1" key="1">
    <citation type="submission" date="2021-01" db="EMBL/GenBank/DDBJ databases">
        <title>Draft genome sequence of Acholeplasmataceae bacterium strain Mahy22.</title>
        <authorList>
            <person name="Watanabe M."/>
            <person name="Kojima H."/>
            <person name="Fukui M."/>
        </authorList>
    </citation>
    <scope>NUCLEOTIDE SEQUENCE</scope>
    <source>
        <strain evidence="1">Mahy22</strain>
    </source>
</reference>
<dbReference type="AlphaFoldDB" id="A0A7U9TGR9"/>
<proteinExistence type="predicted"/>
<keyword evidence="2" id="KW-1185">Reference proteome</keyword>
<evidence type="ECO:0000313" key="2">
    <source>
        <dbReference type="Proteomes" id="UP000620133"/>
    </source>
</evidence>
<organism evidence="1 2">
    <name type="scientific">Mariniplasma anaerobium</name>
    <dbReference type="NCBI Taxonomy" id="2735436"/>
    <lineage>
        <taxon>Bacteria</taxon>
        <taxon>Bacillati</taxon>
        <taxon>Mycoplasmatota</taxon>
        <taxon>Mollicutes</taxon>
        <taxon>Acholeplasmatales</taxon>
        <taxon>Acholeplasmataceae</taxon>
        <taxon>Mariniplasma</taxon>
    </lineage>
</organism>
<evidence type="ECO:0000313" key="1">
    <source>
        <dbReference type="EMBL" id="BCR35852.1"/>
    </source>
</evidence>
<gene>
    <name evidence="1" type="ORF">MPAN_007450</name>
</gene>